<dbReference type="GO" id="GO:0031146">
    <property type="term" value="P:SCF-dependent proteasomal ubiquitin-dependent protein catabolic process"/>
    <property type="evidence" value="ECO:0000318"/>
    <property type="project" value="GO_Central"/>
</dbReference>
<proteinExistence type="predicted"/>
<protein>
    <submittedName>
        <fullName evidence="1">Uncharacterized protein</fullName>
    </submittedName>
</protein>
<keyword evidence="2" id="KW-1185">Reference proteome</keyword>
<dbReference type="KEGG" id="smo:SELMODRAFT_429295"/>
<evidence type="ECO:0000313" key="2">
    <source>
        <dbReference type="Proteomes" id="UP000001514"/>
    </source>
</evidence>
<organism evidence="2">
    <name type="scientific">Selaginella moellendorffii</name>
    <name type="common">Spikemoss</name>
    <dbReference type="NCBI Taxonomy" id="88036"/>
    <lineage>
        <taxon>Eukaryota</taxon>
        <taxon>Viridiplantae</taxon>
        <taxon>Streptophyta</taxon>
        <taxon>Embryophyta</taxon>
        <taxon>Tracheophyta</taxon>
        <taxon>Lycopodiopsida</taxon>
        <taxon>Selaginellales</taxon>
        <taxon>Selaginellaceae</taxon>
        <taxon>Selaginella</taxon>
    </lineage>
</organism>
<dbReference type="EMBL" id="GL377678">
    <property type="protein sequence ID" value="EFJ08005.1"/>
    <property type="molecule type" value="Genomic_DNA"/>
</dbReference>
<gene>
    <name evidence="1" type="ORF">SELMODRAFT_429295</name>
</gene>
<name>D8T5Q0_SELML</name>
<dbReference type="GO" id="GO:0004842">
    <property type="term" value="F:ubiquitin-protein transferase activity"/>
    <property type="evidence" value="ECO:0000318"/>
    <property type="project" value="GO_Central"/>
</dbReference>
<dbReference type="InParanoid" id="D8T5Q0"/>
<reference evidence="1 2" key="1">
    <citation type="journal article" date="2011" name="Science">
        <title>The Selaginella genome identifies genetic changes associated with the evolution of vascular plants.</title>
        <authorList>
            <person name="Banks J.A."/>
            <person name="Nishiyama T."/>
            <person name="Hasebe M."/>
            <person name="Bowman J.L."/>
            <person name="Gribskov M."/>
            <person name="dePamphilis C."/>
            <person name="Albert V.A."/>
            <person name="Aono N."/>
            <person name="Aoyama T."/>
            <person name="Ambrose B.A."/>
            <person name="Ashton N.W."/>
            <person name="Axtell M.J."/>
            <person name="Barker E."/>
            <person name="Barker M.S."/>
            <person name="Bennetzen J.L."/>
            <person name="Bonawitz N.D."/>
            <person name="Chapple C."/>
            <person name="Cheng C."/>
            <person name="Correa L.G."/>
            <person name="Dacre M."/>
            <person name="DeBarry J."/>
            <person name="Dreyer I."/>
            <person name="Elias M."/>
            <person name="Engstrom E.M."/>
            <person name="Estelle M."/>
            <person name="Feng L."/>
            <person name="Finet C."/>
            <person name="Floyd S.K."/>
            <person name="Frommer W.B."/>
            <person name="Fujita T."/>
            <person name="Gramzow L."/>
            <person name="Gutensohn M."/>
            <person name="Harholt J."/>
            <person name="Hattori M."/>
            <person name="Heyl A."/>
            <person name="Hirai T."/>
            <person name="Hiwatashi Y."/>
            <person name="Ishikawa M."/>
            <person name="Iwata M."/>
            <person name="Karol K.G."/>
            <person name="Koehler B."/>
            <person name="Kolukisaoglu U."/>
            <person name="Kubo M."/>
            <person name="Kurata T."/>
            <person name="Lalonde S."/>
            <person name="Li K."/>
            <person name="Li Y."/>
            <person name="Litt A."/>
            <person name="Lyons E."/>
            <person name="Manning G."/>
            <person name="Maruyama T."/>
            <person name="Michael T.P."/>
            <person name="Mikami K."/>
            <person name="Miyazaki S."/>
            <person name="Morinaga S."/>
            <person name="Murata T."/>
            <person name="Mueller-Roeber B."/>
            <person name="Nelson D.R."/>
            <person name="Obara M."/>
            <person name="Oguri Y."/>
            <person name="Olmstead R.G."/>
            <person name="Onodera N."/>
            <person name="Petersen B.L."/>
            <person name="Pils B."/>
            <person name="Prigge M."/>
            <person name="Rensing S.A."/>
            <person name="Riano-Pachon D.M."/>
            <person name="Roberts A.W."/>
            <person name="Sato Y."/>
            <person name="Scheller H.V."/>
            <person name="Schulz B."/>
            <person name="Schulz C."/>
            <person name="Shakirov E.V."/>
            <person name="Shibagaki N."/>
            <person name="Shinohara N."/>
            <person name="Shippen D.E."/>
            <person name="Soerensen I."/>
            <person name="Sotooka R."/>
            <person name="Sugimoto N."/>
            <person name="Sugita M."/>
            <person name="Sumikawa N."/>
            <person name="Tanurdzic M."/>
            <person name="Theissen G."/>
            <person name="Ulvskov P."/>
            <person name="Wakazuki S."/>
            <person name="Weng J.K."/>
            <person name="Willats W.W."/>
            <person name="Wipf D."/>
            <person name="Wolf P.G."/>
            <person name="Yang L."/>
            <person name="Zimmer A.D."/>
            <person name="Zhu Q."/>
            <person name="Mitros T."/>
            <person name="Hellsten U."/>
            <person name="Loque D."/>
            <person name="Otillar R."/>
            <person name="Salamov A."/>
            <person name="Schmutz J."/>
            <person name="Shapiro H."/>
            <person name="Lindquist E."/>
            <person name="Lucas S."/>
            <person name="Rokhsar D."/>
            <person name="Grigoriev I.V."/>
        </authorList>
    </citation>
    <scope>NUCLEOTIDE SEQUENCE [LARGE SCALE GENOMIC DNA]</scope>
</reference>
<evidence type="ECO:0000313" key="1">
    <source>
        <dbReference type="EMBL" id="EFJ08005.1"/>
    </source>
</evidence>
<dbReference type="AlphaFoldDB" id="D8T5Q0"/>
<sequence length="165" mass="19034">MGLEYQPYFLMAYDPDSMAWSCHKHFVDDRDPVPHNGYVYQEYGREATSLCGVLRWKDRSFMVTHSFSSVVVWELDTVAGEWKVLSSRRYKELYGKKPSREHFHIQALLVGSTIVFSDCYETLYAYAPYAYNLEDSTWHSSTCYASADTDTALGCAFIPSFNIEP</sequence>
<dbReference type="Proteomes" id="UP000001514">
    <property type="component" value="Unassembled WGS sequence"/>
</dbReference>
<dbReference type="HOGENOM" id="CLU_1613634_0_0_1"/>
<accession>D8T5Q0</accession>
<dbReference type="Gramene" id="EFJ08005">
    <property type="protein sequence ID" value="EFJ08005"/>
    <property type="gene ID" value="SELMODRAFT_429295"/>
</dbReference>